<protein>
    <recommendedName>
        <fullName evidence="2">Phage portal protein</fullName>
    </recommendedName>
</protein>
<dbReference type="Pfam" id="PF05133">
    <property type="entry name" value="SPP1_portal"/>
    <property type="match status" value="1"/>
</dbReference>
<evidence type="ECO:0008006" key="2">
    <source>
        <dbReference type="Google" id="ProtNLM"/>
    </source>
</evidence>
<sequence>MQETKPNIFGRVPVSVAAIGTEQTIYSKIKTLNDDLNLVLSDQVSVISAFKNAYLVISGMAIDDDTAEKLKDKGILNIPDGNGKASWLIKNLDASYIESIVKELKESIYSVCNHIDGNEKLQSNISGAALRSRLVFLEQRCKTVFDCVANTIYDRVKFLFQYLNKLNKAYDWRDIAINFSPAIPQDLAMIAQVLTQLDGKISLETALSQVPFIENPAIEIEKIKQERAALESIDLDKITAAYERFTP</sequence>
<comment type="caution">
    <text evidence="1">The sequence shown here is derived from an EMBL/GenBank/DDBJ whole genome shotgun (WGS) entry which is preliminary data.</text>
</comment>
<dbReference type="EMBL" id="VSSQ01040584">
    <property type="protein sequence ID" value="MPM93872.1"/>
    <property type="molecule type" value="Genomic_DNA"/>
</dbReference>
<organism evidence="1">
    <name type="scientific">bioreactor metagenome</name>
    <dbReference type="NCBI Taxonomy" id="1076179"/>
    <lineage>
        <taxon>unclassified sequences</taxon>
        <taxon>metagenomes</taxon>
        <taxon>ecological metagenomes</taxon>
    </lineage>
</organism>
<reference evidence="1" key="1">
    <citation type="submission" date="2019-08" db="EMBL/GenBank/DDBJ databases">
        <authorList>
            <person name="Kucharzyk K."/>
            <person name="Murdoch R.W."/>
            <person name="Higgins S."/>
            <person name="Loffler F."/>
        </authorList>
    </citation>
    <scope>NUCLEOTIDE SEQUENCE</scope>
</reference>
<proteinExistence type="predicted"/>
<dbReference type="InterPro" id="IPR021145">
    <property type="entry name" value="Portal_protein_SPP1_Gp6-like"/>
</dbReference>
<dbReference type="AlphaFoldDB" id="A0A645DZW5"/>
<accession>A0A645DZW5</accession>
<name>A0A645DZW5_9ZZZZ</name>
<gene>
    <name evidence="1" type="ORF">SDC9_141014</name>
</gene>
<evidence type="ECO:0000313" key="1">
    <source>
        <dbReference type="EMBL" id="MPM93872.1"/>
    </source>
</evidence>